<evidence type="ECO:0000256" key="2">
    <source>
        <dbReference type="ARBA" id="ARBA00023015"/>
    </source>
</evidence>
<feature type="domain" description="HTH lysR-type" evidence="5">
    <location>
        <begin position="1"/>
        <end position="59"/>
    </location>
</feature>
<keyword evidence="2" id="KW-0805">Transcription regulation</keyword>
<evidence type="ECO:0000256" key="4">
    <source>
        <dbReference type="ARBA" id="ARBA00023163"/>
    </source>
</evidence>
<dbReference type="InterPro" id="IPR000847">
    <property type="entry name" value="LysR_HTH_N"/>
</dbReference>
<dbReference type="Pfam" id="PF00126">
    <property type="entry name" value="HTH_1"/>
    <property type="match status" value="1"/>
</dbReference>
<dbReference type="CDD" id="cd08414">
    <property type="entry name" value="PBP2_LTTR_aromatics_like"/>
    <property type="match status" value="1"/>
</dbReference>
<gene>
    <name evidence="6" type="ORF">R2D22_34610</name>
</gene>
<dbReference type="SUPFAM" id="SSF53850">
    <property type="entry name" value="Periplasmic binding protein-like II"/>
    <property type="match status" value="1"/>
</dbReference>
<reference evidence="6 7" key="1">
    <citation type="submission" date="2023-10" db="EMBL/GenBank/DDBJ databases">
        <title>The genome sequence of Streptomyces sp. HUAS YS2.</title>
        <authorList>
            <person name="Mo P."/>
        </authorList>
    </citation>
    <scope>NUCLEOTIDE SEQUENCE [LARGE SCALE GENOMIC DNA]</scope>
    <source>
        <strain evidence="6 7">HUAS YS2</strain>
    </source>
</reference>
<evidence type="ECO:0000256" key="3">
    <source>
        <dbReference type="ARBA" id="ARBA00023125"/>
    </source>
</evidence>
<dbReference type="InterPro" id="IPR036390">
    <property type="entry name" value="WH_DNA-bd_sf"/>
</dbReference>
<keyword evidence="4" id="KW-0804">Transcription</keyword>
<evidence type="ECO:0000259" key="5">
    <source>
        <dbReference type="PROSITE" id="PS50931"/>
    </source>
</evidence>
<dbReference type="RefSeq" id="WP_318109180.1">
    <property type="nucleotide sequence ID" value="NZ_CP137573.1"/>
</dbReference>
<dbReference type="PROSITE" id="PS50931">
    <property type="entry name" value="HTH_LYSR"/>
    <property type="match status" value="1"/>
</dbReference>
<dbReference type="PANTHER" id="PTHR30346:SF0">
    <property type="entry name" value="HCA OPERON TRANSCRIPTIONAL ACTIVATOR HCAR"/>
    <property type="match status" value="1"/>
</dbReference>
<dbReference type="InterPro" id="IPR036388">
    <property type="entry name" value="WH-like_DNA-bd_sf"/>
</dbReference>
<keyword evidence="3" id="KW-0238">DNA-binding</keyword>
<evidence type="ECO:0000313" key="7">
    <source>
        <dbReference type="Proteomes" id="UP001301731"/>
    </source>
</evidence>
<dbReference type="Gene3D" id="3.40.190.10">
    <property type="entry name" value="Periplasmic binding protein-like II"/>
    <property type="match status" value="2"/>
</dbReference>
<comment type="similarity">
    <text evidence="1">Belongs to the LysR transcriptional regulatory family.</text>
</comment>
<dbReference type="Proteomes" id="UP001301731">
    <property type="component" value="Chromosome"/>
</dbReference>
<keyword evidence="7" id="KW-1185">Reference proteome</keyword>
<proteinExistence type="inferred from homology"/>
<dbReference type="InterPro" id="IPR005119">
    <property type="entry name" value="LysR_subst-bd"/>
</dbReference>
<dbReference type="Pfam" id="PF03466">
    <property type="entry name" value="LysR_substrate"/>
    <property type="match status" value="1"/>
</dbReference>
<dbReference type="EMBL" id="CP137573">
    <property type="protein sequence ID" value="WOX26243.1"/>
    <property type="molecule type" value="Genomic_DNA"/>
</dbReference>
<dbReference type="PANTHER" id="PTHR30346">
    <property type="entry name" value="TRANSCRIPTIONAL DUAL REGULATOR HCAR-RELATED"/>
    <property type="match status" value="1"/>
</dbReference>
<protein>
    <submittedName>
        <fullName evidence="6">LysR family transcriptional regulator</fullName>
    </submittedName>
</protein>
<dbReference type="Gene3D" id="1.10.10.10">
    <property type="entry name" value="Winged helix-like DNA-binding domain superfamily/Winged helix DNA-binding domain"/>
    <property type="match status" value="1"/>
</dbReference>
<accession>A0ABZ0M387</accession>
<evidence type="ECO:0000256" key="1">
    <source>
        <dbReference type="ARBA" id="ARBA00009437"/>
    </source>
</evidence>
<name>A0ABZ0M387_9ACTN</name>
<sequence length="296" mass="32067">MLERIELEAFLTLAEELHFGRTAERLGVTTGRISQTVKKLERRVGTPLFDRTSRSVHLTDVGRRLYEDLRPARELIDTALARAAAAARGPATTLRVGFSTPWGGERVARAAEAFRRHDAAADCAIDIQEVQLDGAFRPLLEGELDLQLAAFPVREPGLTTGPVLWSEPRVLLVPAGHPLATRTAVSLEDLADVPLVTASGPHPAYWLDAHFPRRTPSGRPIPRGPVAASWQEVLSHVGAGRGVATGAARGAEYHPRPGVVYVPFDDAPPLAYGLVWRTAADGAELRAFVRTVHTTT</sequence>
<organism evidence="6 7">
    <name type="scientific">Streptomyces solicathayae</name>
    <dbReference type="NCBI Taxonomy" id="3081768"/>
    <lineage>
        <taxon>Bacteria</taxon>
        <taxon>Bacillati</taxon>
        <taxon>Actinomycetota</taxon>
        <taxon>Actinomycetes</taxon>
        <taxon>Kitasatosporales</taxon>
        <taxon>Streptomycetaceae</taxon>
        <taxon>Streptomyces</taxon>
    </lineage>
</organism>
<evidence type="ECO:0000313" key="6">
    <source>
        <dbReference type="EMBL" id="WOX26243.1"/>
    </source>
</evidence>
<dbReference type="SUPFAM" id="SSF46785">
    <property type="entry name" value="Winged helix' DNA-binding domain"/>
    <property type="match status" value="1"/>
</dbReference>